<dbReference type="Proteomes" id="UP000547528">
    <property type="component" value="Unassembled WGS sequence"/>
</dbReference>
<comment type="caution">
    <text evidence="1">The sequence shown here is derived from an EMBL/GenBank/DDBJ whole genome shotgun (WGS) entry which is preliminary data.</text>
</comment>
<reference evidence="1 2" key="1">
    <citation type="submission" date="2020-08" db="EMBL/GenBank/DDBJ databases">
        <title>Sequencing the genomes of 1000 actinobacteria strains.</title>
        <authorList>
            <person name="Klenk H.-P."/>
        </authorList>
    </citation>
    <scope>NUCLEOTIDE SEQUENCE [LARGE SCALE GENOMIC DNA]</scope>
    <source>
        <strain evidence="1 2">DSM 28238</strain>
    </source>
</reference>
<protein>
    <submittedName>
        <fullName evidence="1">Uncharacterized protein</fullName>
    </submittedName>
</protein>
<evidence type="ECO:0000313" key="1">
    <source>
        <dbReference type="EMBL" id="MBB3667781.1"/>
    </source>
</evidence>
<organism evidence="1 2">
    <name type="scientific">Garicola koreensis</name>
    <dbReference type="NCBI Taxonomy" id="1262554"/>
    <lineage>
        <taxon>Bacteria</taxon>
        <taxon>Bacillati</taxon>
        <taxon>Actinomycetota</taxon>
        <taxon>Actinomycetes</taxon>
        <taxon>Micrococcales</taxon>
        <taxon>Micrococcaceae</taxon>
        <taxon>Garicola</taxon>
    </lineage>
</organism>
<proteinExistence type="predicted"/>
<sequence>MSAPLSPTDFTADEAREFTDDLKLDYVILQGKIAQAFKGKIWIALGYEDVGQWLPGRAHQGGRISSGQGH</sequence>
<gene>
    <name evidence="1" type="ORF">FHX47_001402</name>
</gene>
<name>A0A7W5TQD3_9MICC</name>
<dbReference type="EMBL" id="JACIBT010000003">
    <property type="protein sequence ID" value="MBB3667781.1"/>
    <property type="molecule type" value="Genomic_DNA"/>
</dbReference>
<evidence type="ECO:0000313" key="2">
    <source>
        <dbReference type="Proteomes" id="UP000547528"/>
    </source>
</evidence>
<dbReference type="RefSeq" id="WP_183358238.1">
    <property type="nucleotide sequence ID" value="NZ_BAABKR010000001.1"/>
</dbReference>
<accession>A0A7W5TQD3</accession>
<keyword evidence="2" id="KW-1185">Reference proteome</keyword>
<dbReference type="AlphaFoldDB" id="A0A7W5TQD3"/>